<dbReference type="InterPro" id="IPR001466">
    <property type="entry name" value="Beta-lactam-related"/>
</dbReference>
<dbReference type="Gene3D" id="3.40.710.10">
    <property type="entry name" value="DD-peptidase/beta-lactamase superfamily"/>
    <property type="match status" value="1"/>
</dbReference>
<evidence type="ECO:0000259" key="2">
    <source>
        <dbReference type="Pfam" id="PF00144"/>
    </source>
</evidence>
<reference evidence="3 4" key="1">
    <citation type="submission" date="2018-09" db="EMBL/GenBank/DDBJ databases">
        <title>YIM PH21274 draft genome.</title>
        <authorList>
            <person name="Miao C."/>
        </authorList>
    </citation>
    <scope>NUCLEOTIDE SEQUENCE [LARGE SCALE GENOMIC DNA]</scope>
    <source>
        <strain evidence="3 4">YIM PH 21724</strain>
    </source>
</reference>
<dbReference type="InterPro" id="IPR050491">
    <property type="entry name" value="AmpC-like"/>
</dbReference>
<accession>A0A3A4KJV4</accession>
<dbReference type="OrthoDB" id="3174977at2"/>
<organism evidence="3 4">
    <name type="scientific">Nocardia panacis</name>
    <dbReference type="NCBI Taxonomy" id="2340916"/>
    <lineage>
        <taxon>Bacteria</taxon>
        <taxon>Bacillati</taxon>
        <taxon>Actinomycetota</taxon>
        <taxon>Actinomycetes</taxon>
        <taxon>Mycobacteriales</taxon>
        <taxon>Nocardiaceae</taxon>
        <taxon>Nocardia</taxon>
    </lineage>
</organism>
<evidence type="ECO:0000313" key="3">
    <source>
        <dbReference type="EMBL" id="RJO75202.1"/>
    </source>
</evidence>
<dbReference type="InterPro" id="IPR012338">
    <property type="entry name" value="Beta-lactam/transpept-like"/>
</dbReference>
<dbReference type="EMBL" id="QZFU01000019">
    <property type="protein sequence ID" value="RJO75202.1"/>
    <property type="molecule type" value="Genomic_DNA"/>
</dbReference>
<dbReference type="SUPFAM" id="SSF56601">
    <property type="entry name" value="beta-lactamase/transpeptidase-like"/>
    <property type="match status" value="1"/>
</dbReference>
<dbReference type="PANTHER" id="PTHR46825:SF7">
    <property type="entry name" value="D-ALANYL-D-ALANINE CARBOXYPEPTIDASE"/>
    <property type="match status" value="1"/>
</dbReference>
<keyword evidence="4" id="KW-1185">Reference proteome</keyword>
<evidence type="ECO:0000313" key="4">
    <source>
        <dbReference type="Proteomes" id="UP000266677"/>
    </source>
</evidence>
<gene>
    <name evidence="3" type="ORF">D5S18_17750</name>
</gene>
<dbReference type="PANTHER" id="PTHR46825">
    <property type="entry name" value="D-ALANYL-D-ALANINE-CARBOXYPEPTIDASE/ENDOPEPTIDASE AMPH"/>
    <property type="match status" value="1"/>
</dbReference>
<name>A0A3A4KJV4_9NOCA</name>
<keyword evidence="1" id="KW-0732">Signal</keyword>
<dbReference type="AlphaFoldDB" id="A0A3A4KJV4"/>
<protein>
    <submittedName>
        <fullName evidence="3">Class A beta-lactamase-related serine hydrolase</fullName>
    </submittedName>
</protein>
<sequence length="386" mass="40994">MATLRKNRFRPILRRTAALAVVFGFVAACGTKPETPEPAAEKDRSALRAAMEAAVRGGMPGVQVVITEGGHDWTATGGAGDVGTGAPFPDDARVRIGSNTKTYVTSVLLQLVGEGKVELDAPVARYLPGVVEGNGNDGNRIMVRSLLGHTSGLADYLEFPEYDLDANALARRPQQAEEMVRRTMMTKPPHFAPNTGAEYSNTNFLLAGMVIERVTGDSVATEIDRRILAPLGLSATYFPLAGEIEIRGPHPRGYQTIDGKLVDVTDLDPSVGGAAGAMVASGADLNRFFTALLAGKVVAPAQLDEMRRDPRSLNKMSDITYGLGIGRFSFPCGKTAWGHGGGIPGFWTQSAITTDGRAVTVTFNKLEDSAEQAELGHKVFDAAMCS</sequence>
<feature type="domain" description="Beta-lactamase-related" evidence="2">
    <location>
        <begin position="49"/>
        <end position="381"/>
    </location>
</feature>
<feature type="signal peptide" evidence="1">
    <location>
        <begin position="1"/>
        <end position="28"/>
    </location>
</feature>
<dbReference type="Pfam" id="PF00144">
    <property type="entry name" value="Beta-lactamase"/>
    <property type="match status" value="1"/>
</dbReference>
<dbReference type="PROSITE" id="PS51257">
    <property type="entry name" value="PROKAR_LIPOPROTEIN"/>
    <property type="match status" value="1"/>
</dbReference>
<dbReference type="RefSeq" id="WP_120042076.1">
    <property type="nucleotide sequence ID" value="NZ_QZFU01000019.1"/>
</dbReference>
<feature type="chain" id="PRO_5039442517" evidence="1">
    <location>
        <begin position="29"/>
        <end position="386"/>
    </location>
</feature>
<keyword evidence="3" id="KW-0378">Hydrolase</keyword>
<dbReference type="GO" id="GO:0016787">
    <property type="term" value="F:hydrolase activity"/>
    <property type="evidence" value="ECO:0007669"/>
    <property type="project" value="UniProtKB-KW"/>
</dbReference>
<dbReference type="Proteomes" id="UP000266677">
    <property type="component" value="Unassembled WGS sequence"/>
</dbReference>
<evidence type="ECO:0000256" key="1">
    <source>
        <dbReference type="SAM" id="SignalP"/>
    </source>
</evidence>
<comment type="caution">
    <text evidence="3">The sequence shown here is derived from an EMBL/GenBank/DDBJ whole genome shotgun (WGS) entry which is preliminary data.</text>
</comment>
<proteinExistence type="predicted"/>